<proteinExistence type="predicted"/>
<evidence type="ECO:0000313" key="7">
    <source>
        <dbReference type="Proteomes" id="UP000298416"/>
    </source>
</evidence>
<evidence type="ECO:0000256" key="1">
    <source>
        <dbReference type="ARBA" id="ARBA00004240"/>
    </source>
</evidence>
<dbReference type="GO" id="GO:0070939">
    <property type="term" value="C:Dsl1/NZR complex"/>
    <property type="evidence" value="ECO:0007669"/>
    <property type="project" value="TreeGrafter"/>
</dbReference>
<dbReference type="GO" id="GO:0000149">
    <property type="term" value="F:SNARE binding"/>
    <property type="evidence" value="ECO:0007669"/>
    <property type="project" value="TreeGrafter"/>
</dbReference>
<name>A0A8X8X112_SALSN</name>
<feature type="domain" description="Sec39" evidence="5">
    <location>
        <begin position="575"/>
        <end position="1160"/>
    </location>
</feature>
<dbReference type="GO" id="GO:0006890">
    <property type="term" value="P:retrograde vesicle-mediated transport, Golgi to endoplasmic reticulum"/>
    <property type="evidence" value="ECO:0007669"/>
    <property type="project" value="InterPro"/>
</dbReference>
<keyword evidence="7" id="KW-1185">Reference proteome</keyword>
<dbReference type="PANTHER" id="PTHR15922">
    <property type="entry name" value="NEUROBLASTOMA-AMPLIFIED SEQUENCE"/>
    <property type="match status" value="1"/>
</dbReference>
<reference evidence="6" key="1">
    <citation type="submission" date="2018-01" db="EMBL/GenBank/DDBJ databases">
        <authorList>
            <person name="Mao J.F."/>
        </authorList>
    </citation>
    <scope>NUCLEOTIDE SEQUENCE</scope>
    <source>
        <strain evidence="6">Huo1</strain>
        <tissue evidence="6">Leaf</tissue>
    </source>
</reference>
<dbReference type="Pfam" id="PF08314">
    <property type="entry name" value="Sec39"/>
    <property type="match status" value="1"/>
</dbReference>
<accession>A0A8X8X112</accession>
<comment type="caution">
    <text evidence="6">The sequence shown here is derived from an EMBL/GenBank/DDBJ whole genome shotgun (WGS) entry which is preliminary data.</text>
</comment>
<protein>
    <recommendedName>
        <fullName evidence="5">Sec39 domain-containing protein</fullName>
    </recommendedName>
</protein>
<evidence type="ECO:0000259" key="5">
    <source>
        <dbReference type="Pfam" id="PF08314"/>
    </source>
</evidence>
<dbReference type="InterPro" id="IPR036322">
    <property type="entry name" value="WD40_repeat_dom_sf"/>
</dbReference>
<dbReference type="SUPFAM" id="SSF50978">
    <property type="entry name" value="WD40 repeat-like"/>
    <property type="match status" value="1"/>
</dbReference>
<sequence length="2439" mass="274987">MGETIHKALFETRRHVSRPYSSNYPPKQQLTDGDGGGLLSYLPFRGITQLKEKWSAYRQTRRFRRLVSLFVSASGDYVAVAYGNQITILRKENDYQEPVGILTCESASIFTCGTWSESHELLGVVDDTGTIYVVKPYGEEMTRITKRHLNLSSPIVGLILQDDASEKKSYLCNFTVFAADGSFHDIEISKDPSASISSAKALNNSSMLRQFPSEICCWDYHPELSLFAIVSSSTDSKSAVNESAGSYTVSIWRRKQTLQMEPVVFSESEGSYRVTKGYHGQLTSPKVLFSPNGNLVASLDVKGCLFTFKFDEETCSFLSTGTEFLQDIVDFTWWSDDVLTIAKTNGIITMVDVLNHVNVSRNDISYSMPLLERAHKHPGLIFVLENSSSEDSNRPSEQKGVIDRLTTERPDKFDFSKLEWSLVSLTKRSVIELYDNLIRDQKFQAALDFADCHGLDKDEVLKSQWLSSSQGVQEINTILTTIKDKGFILSECVEKVGPTEDATKTLLSFGLHLTDSYRFSELEDDENEQIWNFRLTRLRLLQFSDRLETFLGINMGRFSMQEYSRFRELAISKAAVVIAEGGKIGALNLLINRHLYSLIPSILEVLAAIPETIPVQSYGHLLPATSAPTHVVVRDEDWVECEKMAMFIKNFHVNHESSIQFITEPIAMKYLSFQWPSISELSSWYKKRARDIDSLSGQLENSMYLVDLAIRKGISELKDFLDDIHCLFQLIHSDENEDDSRFSMNLASWEQLSDYEKFKLIMMGVKDNNVIPRLHKEGIPFMQRRVSVLTGVDATVGQLTPAKSADSFLVRWLKEVAAQNKLELCLIVIEEGCRDMAEPPIFKDKMELVDCALKCIYLCSDVDRWSTMSTILSKLPQMQGTFSSAIINSKRIRPCLTKNIVCLLAVSEFATQFALAFFNMPAADIKKRLKLAEGHVEAGRLLACYQVGKLMLFPGIIRYIVPKPINFFVNSHLDEKGVKQILRLLLSKFIRWQPSRTDHDWAHMWRDLQSLQEKAFPFLDLEFVLIEFCRGLLKAGKFSLARNYLKGTSSVALATDKAENLVIQAAREYFFSAPTLTSPEIWKAKECLNIFPSSRSVRVEADIIDAVTIRLPNLGVNLLPMAFRQIKDPMEIIKLAVTSQSGSYLNVDELIEIAKLLGLSSPEEISRVQEAIAREAAYTGDIQLASDLCLALAKKGHGCIWDLCAAIARSQALESMDSKSKKLLLGFALSNCDEESIGELLQEWKDLDLQDQCESLTMLTGRVPSELLEQSSNDQGEFFERRYISVENQEPQFAKLKSILSLVVQNLSSENGWEYLFKENSKVYSFAASKLPWLLKLSEDGELGKSFTSDWVSRFQHVSIRTRAVMTVLSWLTRSGFIPKDDLIASLAKSIMEPPISDGDDAIGCSVLLNLIDAFHGAEIIEEQLNIRENYNDFSSLMNAGMIYSLLHSYGVECMNPAQRREALTNALQKKHKTLSSDECTKVHEAQSTFWNEWKVKLEQQKNVADESRILEKLIPGVENSRFFSGDMEYIQSVIFSLIESVRIEKKQILKDVLILADTYGVDRSKVLLYYLRTILVSDVWSVDDILEEVSVYKEEILANAAEAIMSISSSVYPVIDGHDKQRLAFVYDILSDCYKQMEVSKELPPEIDQNLVQRSALELATFCKIVGKECSRVSFIKSLDFKNIALLQTLNLDCFNDEVCAQINENNVVALAEMVQNLVHMYGDIVPGGLLSWRSVYTRYVMSSLITLECRAGDEMHFQSSEDINSFIDELEQLLDICKKYIILMEYQDMLDVVRHFFTIILPIDESLRNFPCDTSGKECLVKLINLWLRLMNDVEDLVSLDSSGERFYSECSIVCLKVCLDLLVKDVVLPSQVWCTVVNYVAYGLVNSVATEVFNFCRAMIFCGCGFEAIAHVFSAIVEKFPPGTLLITTSGELSVDIQDLSKLYLSILETVLQEIAGGSPEHRSLHYLLSSLSKMEGDLELLKKVRLAVWHRMSMFCDDLQLPSHIRVYSLELLQFLSGRKRDSEAFSSKGSAFLLPWEGCDDLQDMTPKRENISDDPTAKDAPSRFTSTLVALKSSQLVSSVSPSLEITPDDIHSVDSAVSCFLRVSELAITASHVNALLAVLAEWEGLFTTRTDEGTSLDASDAANNWANDDWDEGWESFQDESVEKETKESSILLIHPLHICWMTLLSKMVALSSQTDILRLLDQSVAKNCGVLLNEDDTRSLTQTILELDCFLALKIALLLPYEAIQIQCLDAIENKLKEGGIQDDIAQNHFFFVLILSSGILSKIITKASYGTTFSYLCFMVGNLCRQFQEVQASPIRHDGATGEERNKGFLFVRLIFPCFVAELVKADQHVLAGFLVVRFMRTNASLNLINVAEGSLRTYLERQVLQLQKKELSENTSIFEPLSNTVSKFKGGLGKLLQSALSLLPREVR</sequence>
<dbReference type="PANTHER" id="PTHR15922:SF2">
    <property type="entry name" value="NBAS SUBUNIT OF NRZ TETHERING COMPLEX"/>
    <property type="match status" value="1"/>
</dbReference>
<keyword evidence="2" id="KW-0813">Transport</keyword>
<dbReference type="Proteomes" id="UP000298416">
    <property type="component" value="Unassembled WGS sequence"/>
</dbReference>
<dbReference type="EMBL" id="PNBA02000013">
    <property type="protein sequence ID" value="KAG6404034.1"/>
    <property type="molecule type" value="Genomic_DNA"/>
</dbReference>
<gene>
    <name evidence="6" type="ORF">SASPL_136270</name>
</gene>
<dbReference type="InterPro" id="IPR013244">
    <property type="entry name" value="Sec39_domain"/>
</dbReference>
<evidence type="ECO:0000256" key="4">
    <source>
        <dbReference type="ARBA" id="ARBA00022927"/>
    </source>
</evidence>
<evidence type="ECO:0000256" key="3">
    <source>
        <dbReference type="ARBA" id="ARBA00022824"/>
    </source>
</evidence>
<keyword evidence="3" id="KW-0256">Endoplasmic reticulum</keyword>
<dbReference type="GO" id="GO:0015031">
    <property type="term" value="P:protein transport"/>
    <property type="evidence" value="ECO:0007669"/>
    <property type="project" value="UniProtKB-KW"/>
</dbReference>
<evidence type="ECO:0000256" key="2">
    <source>
        <dbReference type="ARBA" id="ARBA00022448"/>
    </source>
</evidence>
<organism evidence="6">
    <name type="scientific">Salvia splendens</name>
    <name type="common">Scarlet sage</name>
    <dbReference type="NCBI Taxonomy" id="180675"/>
    <lineage>
        <taxon>Eukaryota</taxon>
        <taxon>Viridiplantae</taxon>
        <taxon>Streptophyta</taxon>
        <taxon>Embryophyta</taxon>
        <taxon>Tracheophyta</taxon>
        <taxon>Spermatophyta</taxon>
        <taxon>Magnoliopsida</taxon>
        <taxon>eudicotyledons</taxon>
        <taxon>Gunneridae</taxon>
        <taxon>Pentapetalae</taxon>
        <taxon>asterids</taxon>
        <taxon>lamiids</taxon>
        <taxon>Lamiales</taxon>
        <taxon>Lamiaceae</taxon>
        <taxon>Nepetoideae</taxon>
        <taxon>Mentheae</taxon>
        <taxon>Salviinae</taxon>
        <taxon>Salvia</taxon>
        <taxon>Salvia subgen. Calosphace</taxon>
        <taxon>core Calosphace</taxon>
    </lineage>
</organism>
<evidence type="ECO:0000313" key="6">
    <source>
        <dbReference type="EMBL" id="KAG6404034.1"/>
    </source>
</evidence>
<comment type="subcellular location">
    <subcellularLocation>
        <location evidence="1">Endoplasmic reticulum</location>
    </subcellularLocation>
</comment>
<keyword evidence="4" id="KW-0653">Protein transport</keyword>
<reference evidence="6" key="2">
    <citation type="submission" date="2020-08" db="EMBL/GenBank/DDBJ databases">
        <title>Plant Genome Project.</title>
        <authorList>
            <person name="Zhang R.-G."/>
        </authorList>
    </citation>
    <scope>NUCLEOTIDE SEQUENCE</scope>
    <source>
        <strain evidence="6">Huo1</strain>
        <tissue evidence="6">Leaf</tissue>
    </source>
</reference>